<dbReference type="GO" id="GO:0003729">
    <property type="term" value="F:mRNA binding"/>
    <property type="evidence" value="ECO:0007669"/>
    <property type="project" value="TreeGrafter"/>
</dbReference>
<organism evidence="6 7">
    <name type="scientific">Rhizopogon vinicolor AM-OR11-026</name>
    <dbReference type="NCBI Taxonomy" id="1314800"/>
    <lineage>
        <taxon>Eukaryota</taxon>
        <taxon>Fungi</taxon>
        <taxon>Dikarya</taxon>
        <taxon>Basidiomycota</taxon>
        <taxon>Agaricomycotina</taxon>
        <taxon>Agaricomycetes</taxon>
        <taxon>Agaricomycetidae</taxon>
        <taxon>Boletales</taxon>
        <taxon>Suillineae</taxon>
        <taxon>Rhizopogonaceae</taxon>
        <taxon>Rhizopogon</taxon>
    </lineage>
</organism>
<dbReference type="InterPro" id="IPR016189">
    <property type="entry name" value="Transl_init_fac_IF2/IF5_N"/>
</dbReference>
<feature type="region of interest" description="Disordered" evidence="4">
    <location>
        <begin position="23"/>
        <end position="50"/>
    </location>
</feature>
<evidence type="ECO:0000256" key="1">
    <source>
        <dbReference type="ARBA" id="ARBA00010397"/>
    </source>
</evidence>
<dbReference type="AlphaFoldDB" id="A0A1B7N365"/>
<dbReference type="InParanoid" id="A0A1B7N365"/>
<keyword evidence="2 6" id="KW-0396">Initiation factor</keyword>
<protein>
    <submittedName>
        <fullName evidence="6">Eukaryotic translation initiation factor 2 beta</fullName>
    </submittedName>
</protein>
<dbReference type="EMBL" id="KV448255">
    <property type="protein sequence ID" value="OAX39296.1"/>
    <property type="molecule type" value="Genomic_DNA"/>
</dbReference>
<gene>
    <name evidence="6" type="ORF">K503DRAFT_689879</name>
</gene>
<dbReference type="GO" id="GO:0005850">
    <property type="term" value="C:eukaryotic translation initiation factor 2 complex"/>
    <property type="evidence" value="ECO:0007669"/>
    <property type="project" value="TreeGrafter"/>
</dbReference>
<evidence type="ECO:0000256" key="2">
    <source>
        <dbReference type="ARBA" id="ARBA00022540"/>
    </source>
</evidence>
<dbReference type="InterPro" id="IPR002735">
    <property type="entry name" value="Transl_init_fac_IF2/IF5_dom"/>
</dbReference>
<dbReference type="FunFam" id="3.30.30.170:FF:000001">
    <property type="entry name" value="Eukaryotic translation initiation factor 2 subunit"/>
    <property type="match status" value="1"/>
</dbReference>
<dbReference type="Pfam" id="PF01873">
    <property type="entry name" value="eIF-5_eIF-2B"/>
    <property type="match status" value="1"/>
</dbReference>
<dbReference type="PANTHER" id="PTHR23001:SF3">
    <property type="entry name" value="EUKARYOTIC TRANSLATION INITIATION FACTOR 2 SUBUNIT 2"/>
    <property type="match status" value="1"/>
</dbReference>
<accession>A0A1B7N365</accession>
<dbReference type="STRING" id="1314800.A0A1B7N365"/>
<dbReference type="FunCoup" id="A0A1B7N365">
    <property type="interactions" value="543"/>
</dbReference>
<evidence type="ECO:0000313" key="7">
    <source>
        <dbReference type="Proteomes" id="UP000092154"/>
    </source>
</evidence>
<evidence type="ECO:0000259" key="5">
    <source>
        <dbReference type="SMART" id="SM00653"/>
    </source>
</evidence>
<evidence type="ECO:0000256" key="4">
    <source>
        <dbReference type="SAM" id="MobiDB-lite"/>
    </source>
</evidence>
<dbReference type="InterPro" id="IPR016190">
    <property type="entry name" value="Transl_init_fac_IF2/IF5_Zn-bd"/>
</dbReference>
<feature type="domain" description="Translation initiation factor IF2/IF5" evidence="5">
    <location>
        <begin position="230"/>
        <end position="339"/>
    </location>
</feature>
<dbReference type="GO" id="GO:0031369">
    <property type="term" value="F:translation initiation factor binding"/>
    <property type="evidence" value="ECO:0007669"/>
    <property type="project" value="TreeGrafter"/>
</dbReference>
<dbReference type="Proteomes" id="UP000092154">
    <property type="component" value="Unassembled WGS sequence"/>
</dbReference>
<dbReference type="GO" id="GO:0001731">
    <property type="term" value="P:formation of translation preinitiation complex"/>
    <property type="evidence" value="ECO:0007669"/>
    <property type="project" value="TreeGrafter"/>
</dbReference>
<dbReference type="InterPro" id="IPR045196">
    <property type="entry name" value="IF2/IF5"/>
</dbReference>
<dbReference type="PANTHER" id="PTHR23001">
    <property type="entry name" value="EUKARYOTIC TRANSLATION INITIATION FACTOR"/>
    <property type="match status" value="1"/>
</dbReference>
<feature type="region of interest" description="Disordered" evidence="4">
    <location>
        <begin position="149"/>
        <end position="198"/>
    </location>
</feature>
<proteinExistence type="inferred from homology"/>
<dbReference type="GO" id="GO:0003743">
    <property type="term" value="F:translation initiation factor activity"/>
    <property type="evidence" value="ECO:0007669"/>
    <property type="project" value="UniProtKB-KW"/>
</dbReference>
<dbReference type="SUPFAM" id="SSF100966">
    <property type="entry name" value="Translation initiation factor 2 beta, aIF2beta, N-terminal domain"/>
    <property type="match status" value="1"/>
</dbReference>
<evidence type="ECO:0000256" key="3">
    <source>
        <dbReference type="ARBA" id="ARBA00022917"/>
    </source>
</evidence>
<sequence>MAAEEPLFDPSLKKRKKKVVAFTEDPLGPEADPTTPAPTIIENTTTNGDIVDLGPTTLHEQMMRSQDGVAEKVDVADEVKEDDFKAMFPEGIKKKKKKKDIPMDFGEDASSASTPASAPTATEDLDFSDLKKKKKSTKKKAMEDFEKELNEAKAKDDAEEGELDDGEHLNNVDEADLGDDPFAHNEAPAGIDSGTEPWLGSDRDYTYPELLTRFYASLHAANPSLLTSTGKRYTIAPPQILREGVRKSIFANVADICKRMHRQPEHVIQFLFAEMGTTGSVDGSGRLVIKGRFQPKQVENVLRRYIVEYVTCKTCKSPDTLLTKENRIFFMSCESCGSRRSVNAIKSGFQAQVGRRKATAQ</sequence>
<feature type="compositionally biased region" description="Low complexity" evidence="4">
    <location>
        <begin position="109"/>
        <end position="122"/>
    </location>
</feature>
<keyword evidence="7" id="KW-1185">Reference proteome</keyword>
<name>A0A1B7N365_9AGAM</name>
<reference evidence="6 7" key="1">
    <citation type="submission" date="2016-06" db="EMBL/GenBank/DDBJ databases">
        <title>Comparative genomics of the ectomycorrhizal sister species Rhizopogon vinicolor and Rhizopogon vesiculosus (Basidiomycota: Boletales) reveals a divergence of the mating type B locus.</title>
        <authorList>
            <consortium name="DOE Joint Genome Institute"/>
            <person name="Mujic A.B."/>
            <person name="Kuo A."/>
            <person name="Tritt A."/>
            <person name="Lipzen A."/>
            <person name="Chen C."/>
            <person name="Johnson J."/>
            <person name="Sharma A."/>
            <person name="Barry K."/>
            <person name="Grigoriev I.V."/>
            <person name="Spatafora J.W."/>
        </authorList>
    </citation>
    <scope>NUCLEOTIDE SEQUENCE [LARGE SCALE GENOMIC DNA]</scope>
    <source>
        <strain evidence="6 7">AM-OR11-026</strain>
    </source>
</reference>
<dbReference type="OrthoDB" id="10255414at2759"/>
<dbReference type="SMART" id="SM00653">
    <property type="entry name" value="eIF2B_5"/>
    <property type="match status" value="1"/>
</dbReference>
<keyword evidence="3" id="KW-0648">Protein biosynthesis</keyword>
<feature type="region of interest" description="Disordered" evidence="4">
    <location>
        <begin position="87"/>
        <end position="125"/>
    </location>
</feature>
<comment type="similarity">
    <text evidence="1">Belongs to the eIF-2-beta/eIF-5 family.</text>
</comment>
<dbReference type="Gene3D" id="3.30.30.170">
    <property type="match status" value="1"/>
</dbReference>
<evidence type="ECO:0000313" key="6">
    <source>
        <dbReference type="EMBL" id="OAX39296.1"/>
    </source>
</evidence>
<dbReference type="SUPFAM" id="SSF75689">
    <property type="entry name" value="Zinc-binding domain of translation initiation factor 2 beta"/>
    <property type="match status" value="1"/>
</dbReference>